<dbReference type="RefSeq" id="WP_316982830.1">
    <property type="nucleotide sequence ID" value="NZ_CP136521.1"/>
</dbReference>
<name>A0AA97HPY7_9FLAO</name>
<dbReference type="PANTHER" id="PTHR35149:SF2">
    <property type="entry name" value="DUF262 DOMAIN-CONTAINING PROTEIN"/>
    <property type="match status" value="1"/>
</dbReference>
<dbReference type="KEGG" id="hws:RNZ46_14210"/>
<keyword evidence="3" id="KW-1185">Reference proteome</keyword>
<evidence type="ECO:0000259" key="1">
    <source>
        <dbReference type="Pfam" id="PF03235"/>
    </source>
</evidence>
<dbReference type="PANTHER" id="PTHR35149">
    <property type="entry name" value="SLL5132 PROTEIN"/>
    <property type="match status" value="1"/>
</dbReference>
<evidence type="ECO:0000313" key="2">
    <source>
        <dbReference type="EMBL" id="WOD43142.1"/>
    </source>
</evidence>
<accession>A0AA97HPY7</accession>
<proteinExistence type="predicted"/>
<evidence type="ECO:0000313" key="3">
    <source>
        <dbReference type="Proteomes" id="UP001302486"/>
    </source>
</evidence>
<dbReference type="Pfam" id="PF03235">
    <property type="entry name" value="GmrSD_N"/>
    <property type="match status" value="1"/>
</dbReference>
<dbReference type="InterPro" id="IPR004919">
    <property type="entry name" value="GmrSD_N"/>
</dbReference>
<gene>
    <name evidence="2" type="ORF">RNZ46_14210</name>
</gene>
<organism evidence="2 3">
    <name type="scientific">Hwangdonia lutea</name>
    <dbReference type="NCBI Taxonomy" id="3075823"/>
    <lineage>
        <taxon>Bacteria</taxon>
        <taxon>Pseudomonadati</taxon>
        <taxon>Bacteroidota</taxon>
        <taxon>Flavobacteriia</taxon>
        <taxon>Flavobacteriales</taxon>
        <taxon>Flavobacteriaceae</taxon>
        <taxon>Hwangdonia</taxon>
    </lineage>
</organism>
<feature type="domain" description="GmrSD restriction endonucleases N-terminal" evidence="1">
    <location>
        <begin position="16"/>
        <end position="91"/>
    </location>
</feature>
<sequence length="97" mass="11547">MNKTENLLNANTISFSDIIAGDNIYQVPLFQRDYSWKENNWDDLWLDLNNAIDSETRHYMGSIVLIKKEKKQFEIIDGQQRITTLSIFSFKQYSFFK</sequence>
<protein>
    <submittedName>
        <fullName evidence="2">DUF262 domain-containing protein</fullName>
    </submittedName>
</protein>
<dbReference type="Proteomes" id="UP001302486">
    <property type="component" value="Chromosome"/>
</dbReference>
<dbReference type="AlphaFoldDB" id="A0AA97HPY7"/>
<dbReference type="EMBL" id="CP136521">
    <property type="protein sequence ID" value="WOD43142.1"/>
    <property type="molecule type" value="Genomic_DNA"/>
</dbReference>
<reference evidence="3" key="1">
    <citation type="submission" date="2024-06" db="EMBL/GenBank/DDBJ databases">
        <title>Hwangdonia haimaensis gen. nov., sp. nov., a member of the family Flavobacteriaceae isolated from the haima cold seep.</title>
        <authorList>
            <person name="Li J."/>
        </authorList>
    </citation>
    <scope>NUCLEOTIDE SEQUENCE [LARGE SCALE GENOMIC DNA]</scope>
    <source>
        <strain evidence="3">SCSIO 19198</strain>
    </source>
</reference>